<dbReference type="InterPro" id="IPR036465">
    <property type="entry name" value="vWFA_dom_sf"/>
</dbReference>
<comment type="caution">
    <text evidence="2">The sequence shown here is derived from an EMBL/GenBank/DDBJ whole genome shotgun (WGS) entry which is preliminary data.</text>
</comment>
<proteinExistence type="predicted"/>
<dbReference type="PANTHER" id="PTHR33608:SF7">
    <property type="entry name" value="DUF58 DOMAIN-CONTAINING PROTEIN"/>
    <property type="match status" value="1"/>
</dbReference>
<dbReference type="EMBL" id="DMZY01000084">
    <property type="protein sequence ID" value="HAV92093.1"/>
    <property type="molecule type" value="Genomic_DNA"/>
</dbReference>
<feature type="domain" description="VWFA" evidence="1">
    <location>
        <begin position="80"/>
        <end position="251"/>
    </location>
</feature>
<dbReference type="PROSITE" id="PS50234">
    <property type="entry name" value="VWFA"/>
    <property type="match status" value="1"/>
</dbReference>
<gene>
    <name evidence="2" type="ORF">DCW38_02810</name>
</gene>
<dbReference type="Proteomes" id="UP000264062">
    <property type="component" value="Unassembled WGS sequence"/>
</dbReference>
<dbReference type="Gene3D" id="3.40.50.410">
    <property type="entry name" value="von Willebrand factor, type A domain"/>
    <property type="match status" value="1"/>
</dbReference>
<accession>A0A350H977</accession>
<dbReference type="SMART" id="SM00327">
    <property type="entry name" value="VWA"/>
    <property type="match status" value="1"/>
</dbReference>
<organism evidence="2 3">
    <name type="scientific">candidate division WOR-3 bacterium</name>
    <dbReference type="NCBI Taxonomy" id="2052148"/>
    <lineage>
        <taxon>Bacteria</taxon>
        <taxon>Bacteria division WOR-3</taxon>
    </lineage>
</organism>
<dbReference type="InterPro" id="IPR002881">
    <property type="entry name" value="DUF58"/>
</dbReference>
<dbReference type="SUPFAM" id="SSF53300">
    <property type="entry name" value="vWA-like"/>
    <property type="match status" value="1"/>
</dbReference>
<dbReference type="Pfam" id="PF01882">
    <property type="entry name" value="DUF58"/>
    <property type="match status" value="1"/>
</dbReference>
<dbReference type="AlphaFoldDB" id="A0A350H977"/>
<protein>
    <recommendedName>
        <fullName evidence="1">VWFA domain-containing protein</fullName>
    </recommendedName>
</protein>
<evidence type="ECO:0000313" key="2">
    <source>
        <dbReference type="EMBL" id="HAV92093.1"/>
    </source>
</evidence>
<evidence type="ECO:0000259" key="1">
    <source>
        <dbReference type="PROSITE" id="PS50234"/>
    </source>
</evidence>
<dbReference type="PANTHER" id="PTHR33608">
    <property type="entry name" value="BLL2464 PROTEIN"/>
    <property type="match status" value="1"/>
</dbReference>
<name>A0A350H977_UNCW3</name>
<sequence>MSKEKNLEILEIPDLFLRSKLILKGFFAGIHNVPYKGASAEFSQYREYVLGDDFNRIDWKAYLRSGKIYVKESDDETNAEMVLLLDSSGSMNYAGKFEYAKTLAFLFSYICSKQNDSFTYAVFSDTLHILKRAGAGRKSILEAARDISSREAKGETNINSALERIFEKTKESSFIILISDLGDDYEKIIDALSGMRIKKNDVILFHLSSRKEESREILDKASLKDMETNNIIFGGDYRERIESIKSRNNDIRELSMKKGIDYNFVYIEDGFNAPLTGFFRRRSK</sequence>
<evidence type="ECO:0000313" key="3">
    <source>
        <dbReference type="Proteomes" id="UP000264062"/>
    </source>
</evidence>
<dbReference type="InterPro" id="IPR002035">
    <property type="entry name" value="VWF_A"/>
</dbReference>
<dbReference type="CDD" id="cd00198">
    <property type="entry name" value="vWFA"/>
    <property type="match status" value="1"/>
</dbReference>
<reference evidence="2 3" key="1">
    <citation type="journal article" date="2018" name="Nat. Biotechnol.">
        <title>A standardized bacterial taxonomy based on genome phylogeny substantially revises the tree of life.</title>
        <authorList>
            <person name="Parks D.H."/>
            <person name="Chuvochina M."/>
            <person name="Waite D.W."/>
            <person name="Rinke C."/>
            <person name="Skarshewski A."/>
            <person name="Chaumeil P.A."/>
            <person name="Hugenholtz P."/>
        </authorList>
    </citation>
    <scope>NUCLEOTIDE SEQUENCE [LARGE SCALE GENOMIC DNA]</scope>
    <source>
        <strain evidence="2">UBA9956</strain>
    </source>
</reference>